<proteinExistence type="predicted"/>
<sequence length="110" mass="11595">MHTDISAAHYSKLTTIRKPVTPTTAYGLLRDAHNIAALHPGHQGPLAPLPLCRAAVRAATGRIVGSGSLTGPGWVFWVFWVLALNPVPEAKANLDVSFAPLAVPQLGESP</sequence>
<organism evidence="1 2">
    <name type="scientific">Penicillium cosmopolitanum</name>
    <dbReference type="NCBI Taxonomy" id="1131564"/>
    <lineage>
        <taxon>Eukaryota</taxon>
        <taxon>Fungi</taxon>
        <taxon>Dikarya</taxon>
        <taxon>Ascomycota</taxon>
        <taxon>Pezizomycotina</taxon>
        <taxon>Eurotiomycetes</taxon>
        <taxon>Eurotiomycetidae</taxon>
        <taxon>Eurotiales</taxon>
        <taxon>Aspergillaceae</taxon>
        <taxon>Penicillium</taxon>
    </lineage>
</organism>
<comment type="caution">
    <text evidence="1">The sequence shown here is derived from an EMBL/GenBank/DDBJ whole genome shotgun (WGS) entry which is preliminary data.</text>
</comment>
<dbReference type="RefSeq" id="XP_056493080.1">
    <property type="nucleotide sequence ID" value="XM_056627285.1"/>
</dbReference>
<dbReference type="Proteomes" id="UP001147747">
    <property type="component" value="Unassembled WGS sequence"/>
</dbReference>
<evidence type="ECO:0000313" key="1">
    <source>
        <dbReference type="EMBL" id="KAJ5408765.1"/>
    </source>
</evidence>
<dbReference type="AlphaFoldDB" id="A0A9X0BDN3"/>
<dbReference type="OrthoDB" id="10608578at2759"/>
<gene>
    <name evidence="1" type="ORF">N7509_002648</name>
</gene>
<dbReference type="EMBL" id="JAPZBU010000004">
    <property type="protein sequence ID" value="KAJ5408765.1"/>
    <property type="molecule type" value="Genomic_DNA"/>
</dbReference>
<name>A0A9X0BDN3_9EURO</name>
<keyword evidence="2" id="KW-1185">Reference proteome</keyword>
<accession>A0A9X0BDN3</accession>
<protein>
    <submittedName>
        <fullName evidence="1">Uncharacterized protein</fullName>
    </submittedName>
</protein>
<reference evidence="1" key="2">
    <citation type="journal article" date="2023" name="IMA Fungus">
        <title>Comparative genomic study of the Penicillium genus elucidates a diverse pangenome and 15 lateral gene transfer events.</title>
        <authorList>
            <person name="Petersen C."/>
            <person name="Sorensen T."/>
            <person name="Nielsen M.R."/>
            <person name="Sondergaard T.E."/>
            <person name="Sorensen J.L."/>
            <person name="Fitzpatrick D.A."/>
            <person name="Frisvad J.C."/>
            <person name="Nielsen K.L."/>
        </authorList>
    </citation>
    <scope>NUCLEOTIDE SEQUENCE</scope>
    <source>
        <strain evidence="1">IBT 29677</strain>
    </source>
</reference>
<reference evidence="1" key="1">
    <citation type="submission" date="2022-12" db="EMBL/GenBank/DDBJ databases">
        <authorList>
            <person name="Petersen C."/>
        </authorList>
    </citation>
    <scope>NUCLEOTIDE SEQUENCE</scope>
    <source>
        <strain evidence="1">IBT 29677</strain>
    </source>
</reference>
<evidence type="ECO:0000313" key="2">
    <source>
        <dbReference type="Proteomes" id="UP001147747"/>
    </source>
</evidence>
<dbReference type="GeneID" id="81366265"/>